<gene>
    <name evidence="3" type="ORF">GCM10011588_17120</name>
</gene>
<dbReference type="AlphaFoldDB" id="A0A917VQ22"/>
<dbReference type="Pfam" id="PF01243">
    <property type="entry name" value="PNPOx_N"/>
    <property type="match status" value="1"/>
</dbReference>
<keyword evidence="1" id="KW-0560">Oxidoreductase</keyword>
<comment type="caution">
    <text evidence="3">The sequence shown here is derived from an EMBL/GenBank/DDBJ whole genome shotgun (WGS) entry which is preliminary data.</text>
</comment>
<proteinExistence type="predicted"/>
<evidence type="ECO:0000256" key="1">
    <source>
        <dbReference type="ARBA" id="ARBA00023002"/>
    </source>
</evidence>
<dbReference type="PANTHER" id="PTHR35176:SF6">
    <property type="entry name" value="HEME OXYGENASE HI_0854-RELATED"/>
    <property type="match status" value="1"/>
</dbReference>
<dbReference type="Proteomes" id="UP000638263">
    <property type="component" value="Unassembled WGS sequence"/>
</dbReference>
<sequence>MRTSRVPRWLGHYDLMVRSLRDTEIAELLDSAVIARLATIDADGYPHITPIWFLWTGGAFHLTSYSGRPHLARIRAEPRVGLVVDVEHELRADGERPNRQVRVIGDAGLSVDADRAWTERIRDKYIDRTVAPRATERHPVRERILITVTPRALTAVASI</sequence>
<feature type="domain" description="Pyridoxamine 5'-phosphate oxidase N-terminal" evidence="2">
    <location>
        <begin position="23"/>
        <end position="150"/>
    </location>
</feature>
<reference evidence="3" key="1">
    <citation type="journal article" date="2014" name="Int. J. Syst. Evol. Microbiol.">
        <title>Complete genome sequence of Corynebacterium casei LMG S-19264T (=DSM 44701T), isolated from a smear-ripened cheese.</title>
        <authorList>
            <consortium name="US DOE Joint Genome Institute (JGI-PGF)"/>
            <person name="Walter F."/>
            <person name="Albersmeier A."/>
            <person name="Kalinowski J."/>
            <person name="Ruckert C."/>
        </authorList>
    </citation>
    <scope>NUCLEOTIDE SEQUENCE</scope>
    <source>
        <strain evidence="3">CGMCC 4.3508</strain>
    </source>
</reference>
<dbReference type="EMBL" id="BMMH01000002">
    <property type="protein sequence ID" value="GGL02992.1"/>
    <property type="molecule type" value="Genomic_DNA"/>
</dbReference>
<name>A0A917VQ22_9NOCA</name>
<evidence type="ECO:0000313" key="3">
    <source>
        <dbReference type="EMBL" id="GGL02992.1"/>
    </source>
</evidence>
<dbReference type="PANTHER" id="PTHR35176">
    <property type="entry name" value="HEME OXYGENASE HI_0854-RELATED"/>
    <property type="match status" value="1"/>
</dbReference>
<keyword evidence="4" id="KW-1185">Reference proteome</keyword>
<dbReference type="GO" id="GO:0005829">
    <property type="term" value="C:cytosol"/>
    <property type="evidence" value="ECO:0007669"/>
    <property type="project" value="TreeGrafter"/>
</dbReference>
<dbReference type="InterPro" id="IPR052019">
    <property type="entry name" value="F420H2_bilvrd_red/Heme_oxyg"/>
</dbReference>
<dbReference type="GO" id="GO:0070967">
    <property type="term" value="F:coenzyme F420 binding"/>
    <property type="evidence" value="ECO:0007669"/>
    <property type="project" value="TreeGrafter"/>
</dbReference>
<dbReference type="InterPro" id="IPR012349">
    <property type="entry name" value="Split_barrel_FMN-bd"/>
</dbReference>
<evidence type="ECO:0000313" key="4">
    <source>
        <dbReference type="Proteomes" id="UP000638263"/>
    </source>
</evidence>
<dbReference type="Gene3D" id="2.30.110.10">
    <property type="entry name" value="Electron Transport, Fmn-binding Protein, Chain A"/>
    <property type="match status" value="1"/>
</dbReference>
<dbReference type="InterPro" id="IPR011576">
    <property type="entry name" value="Pyridox_Oxase_N"/>
</dbReference>
<protein>
    <recommendedName>
        <fullName evidence="2">Pyridoxamine 5'-phosphate oxidase N-terminal domain-containing protein</fullName>
    </recommendedName>
</protein>
<dbReference type="RefSeq" id="WP_062996420.1">
    <property type="nucleotide sequence ID" value="NZ_BMMH01000002.1"/>
</dbReference>
<evidence type="ECO:0000259" key="2">
    <source>
        <dbReference type="Pfam" id="PF01243"/>
    </source>
</evidence>
<organism evidence="3 4">
    <name type="scientific">Nocardia jinanensis</name>
    <dbReference type="NCBI Taxonomy" id="382504"/>
    <lineage>
        <taxon>Bacteria</taxon>
        <taxon>Bacillati</taxon>
        <taxon>Actinomycetota</taxon>
        <taxon>Actinomycetes</taxon>
        <taxon>Mycobacteriales</taxon>
        <taxon>Nocardiaceae</taxon>
        <taxon>Nocardia</taxon>
    </lineage>
</organism>
<reference evidence="3" key="2">
    <citation type="submission" date="2020-09" db="EMBL/GenBank/DDBJ databases">
        <authorList>
            <person name="Sun Q."/>
            <person name="Zhou Y."/>
        </authorList>
    </citation>
    <scope>NUCLEOTIDE SEQUENCE</scope>
    <source>
        <strain evidence="3">CGMCC 4.3508</strain>
    </source>
</reference>
<dbReference type="SUPFAM" id="SSF50475">
    <property type="entry name" value="FMN-binding split barrel"/>
    <property type="match status" value="1"/>
</dbReference>
<dbReference type="GO" id="GO:0016627">
    <property type="term" value="F:oxidoreductase activity, acting on the CH-CH group of donors"/>
    <property type="evidence" value="ECO:0007669"/>
    <property type="project" value="TreeGrafter"/>
</dbReference>
<accession>A0A917VQ22</accession>